<evidence type="ECO:0000256" key="1">
    <source>
        <dbReference type="ARBA" id="ARBA00007447"/>
    </source>
</evidence>
<dbReference type="SUPFAM" id="SSF50630">
    <property type="entry name" value="Acid proteases"/>
    <property type="match status" value="1"/>
</dbReference>
<keyword evidence="11" id="KW-1185">Reference proteome</keyword>
<accession>S7QCQ0</accession>
<keyword evidence="3 6" id="KW-0064">Aspartyl protease</keyword>
<feature type="domain" description="Peptidase A1" evidence="9">
    <location>
        <begin position="88"/>
        <end position="422"/>
    </location>
</feature>
<dbReference type="MEROPS" id="A01.078"/>
<feature type="signal peptide" evidence="8">
    <location>
        <begin position="1"/>
        <end position="19"/>
    </location>
</feature>
<dbReference type="eggNOG" id="KOG1339">
    <property type="taxonomic scope" value="Eukaryota"/>
</dbReference>
<dbReference type="HOGENOM" id="CLU_013253_1_2_1"/>
<feature type="active site" evidence="5">
    <location>
        <position position="308"/>
    </location>
</feature>
<dbReference type="PANTHER" id="PTHR47966">
    <property type="entry name" value="BETA-SITE APP-CLEAVING ENZYME, ISOFORM A-RELATED"/>
    <property type="match status" value="1"/>
</dbReference>
<gene>
    <name evidence="10" type="ORF">GLOTRDRAFT_58260</name>
</gene>
<dbReference type="GO" id="GO:0004190">
    <property type="term" value="F:aspartic-type endopeptidase activity"/>
    <property type="evidence" value="ECO:0007669"/>
    <property type="project" value="UniProtKB-KW"/>
</dbReference>
<dbReference type="KEGG" id="gtr:GLOTRDRAFT_58260"/>
<dbReference type="InterPro" id="IPR033121">
    <property type="entry name" value="PEPTIDASE_A1"/>
</dbReference>
<dbReference type="GeneID" id="19307222"/>
<evidence type="ECO:0000256" key="8">
    <source>
        <dbReference type="SAM" id="SignalP"/>
    </source>
</evidence>
<keyword evidence="4 6" id="KW-0378">Hydrolase</keyword>
<evidence type="ECO:0000256" key="4">
    <source>
        <dbReference type="ARBA" id="ARBA00022801"/>
    </source>
</evidence>
<evidence type="ECO:0000256" key="6">
    <source>
        <dbReference type="RuleBase" id="RU000454"/>
    </source>
</evidence>
<dbReference type="FunFam" id="2.40.70.10:FF:000115">
    <property type="entry name" value="Lysosomal aspartic protease"/>
    <property type="match status" value="1"/>
</dbReference>
<proteinExistence type="inferred from homology"/>
<dbReference type="RefSeq" id="XP_007864275.1">
    <property type="nucleotide sequence ID" value="XM_007866084.1"/>
</dbReference>
<dbReference type="AlphaFoldDB" id="S7QCQ0"/>
<dbReference type="Proteomes" id="UP000030669">
    <property type="component" value="Unassembled WGS sequence"/>
</dbReference>
<reference evidence="10 11" key="1">
    <citation type="journal article" date="2012" name="Science">
        <title>The Paleozoic origin of enzymatic lignin decomposition reconstructed from 31 fungal genomes.</title>
        <authorList>
            <person name="Floudas D."/>
            <person name="Binder M."/>
            <person name="Riley R."/>
            <person name="Barry K."/>
            <person name="Blanchette R.A."/>
            <person name="Henrissat B."/>
            <person name="Martinez A.T."/>
            <person name="Otillar R."/>
            <person name="Spatafora J.W."/>
            <person name="Yadav J.S."/>
            <person name="Aerts A."/>
            <person name="Benoit I."/>
            <person name="Boyd A."/>
            <person name="Carlson A."/>
            <person name="Copeland A."/>
            <person name="Coutinho P.M."/>
            <person name="de Vries R.P."/>
            <person name="Ferreira P."/>
            <person name="Findley K."/>
            <person name="Foster B."/>
            <person name="Gaskell J."/>
            <person name="Glotzer D."/>
            <person name="Gorecki P."/>
            <person name="Heitman J."/>
            <person name="Hesse C."/>
            <person name="Hori C."/>
            <person name="Igarashi K."/>
            <person name="Jurgens J.A."/>
            <person name="Kallen N."/>
            <person name="Kersten P."/>
            <person name="Kohler A."/>
            <person name="Kuees U."/>
            <person name="Kumar T.K.A."/>
            <person name="Kuo A."/>
            <person name="LaButti K."/>
            <person name="Larrondo L.F."/>
            <person name="Lindquist E."/>
            <person name="Ling A."/>
            <person name="Lombard V."/>
            <person name="Lucas S."/>
            <person name="Lundell T."/>
            <person name="Martin R."/>
            <person name="McLaughlin D.J."/>
            <person name="Morgenstern I."/>
            <person name="Morin E."/>
            <person name="Murat C."/>
            <person name="Nagy L.G."/>
            <person name="Nolan M."/>
            <person name="Ohm R.A."/>
            <person name="Patyshakuliyeva A."/>
            <person name="Rokas A."/>
            <person name="Ruiz-Duenas F.J."/>
            <person name="Sabat G."/>
            <person name="Salamov A."/>
            <person name="Samejima M."/>
            <person name="Schmutz J."/>
            <person name="Slot J.C."/>
            <person name="St John F."/>
            <person name="Stenlid J."/>
            <person name="Sun H."/>
            <person name="Sun S."/>
            <person name="Syed K."/>
            <person name="Tsang A."/>
            <person name="Wiebenga A."/>
            <person name="Young D."/>
            <person name="Pisabarro A."/>
            <person name="Eastwood D.C."/>
            <person name="Martin F."/>
            <person name="Cullen D."/>
            <person name="Grigoriev I.V."/>
            <person name="Hibbett D.S."/>
        </authorList>
    </citation>
    <scope>NUCLEOTIDE SEQUENCE [LARGE SCALE GENOMIC DNA]</scope>
    <source>
        <strain evidence="10 11">ATCC 11539</strain>
    </source>
</reference>
<dbReference type="EMBL" id="KB469299">
    <property type="protein sequence ID" value="EPQ57127.1"/>
    <property type="molecule type" value="Genomic_DNA"/>
</dbReference>
<dbReference type="OrthoDB" id="771136at2759"/>
<dbReference type="InterPro" id="IPR021109">
    <property type="entry name" value="Peptidase_aspartic_dom_sf"/>
</dbReference>
<evidence type="ECO:0000313" key="10">
    <source>
        <dbReference type="EMBL" id="EPQ57127.1"/>
    </source>
</evidence>
<dbReference type="PANTHER" id="PTHR47966:SF6">
    <property type="entry name" value="PEPTIDASE A1 DOMAIN-CONTAINING PROTEIN"/>
    <property type="match status" value="1"/>
</dbReference>
<dbReference type="Pfam" id="PF00026">
    <property type="entry name" value="Asp"/>
    <property type="match status" value="1"/>
</dbReference>
<evidence type="ECO:0000313" key="11">
    <source>
        <dbReference type="Proteomes" id="UP000030669"/>
    </source>
</evidence>
<feature type="transmembrane region" description="Helical" evidence="7">
    <location>
        <begin position="472"/>
        <end position="491"/>
    </location>
</feature>
<dbReference type="InterPro" id="IPR001461">
    <property type="entry name" value="Aspartic_peptidase_A1"/>
</dbReference>
<dbReference type="InterPro" id="IPR001969">
    <property type="entry name" value="Aspartic_peptidase_AS"/>
</dbReference>
<keyword evidence="8" id="KW-0732">Signal</keyword>
<keyword evidence="7" id="KW-0812">Transmembrane</keyword>
<evidence type="ECO:0000256" key="7">
    <source>
        <dbReference type="SAM" id="Phobius"/>
    </source>
</evidence>
<dbReference type="PRINTS" id="PR00792">
    <property type="entry name" value="PEPSIN"/>
</dbReference>
<dbReference type="PROSITE" id="PS51767">
    <property type="entry name" value="PEPTIDASE_A1"/>
    <property type="match status" value="1"/>
</dbReference>
<keyword evidence="7" id="KW-1133">Transmembrane helix</keyword>
<evidence type="ECO:0000256" key="5">
    <source>
        <dbReference type="PIRSR" id="PIRSR601461-1"/>
    </source>
</evidence>
<evidence type="ECO:0000256" key="2">
    <source>
        <dbReference type="ARBA" id="ARBA00022670"/>
    </source>
</evidence>
<name>S7QCQ0_GLOTA</name>
<dbReference type="InterPro" id="IPR034164">
    <property type="entry name" value="Pepsin-like_dom"/>
</dbReference>
<dbReference type="Gene3D" id="2.40.70.10">
    <property type="entry name" value="Acid Proteases"/>
    <property type="match status" value="2"/>
</dbReference>
<dbReference type="GO" id="GO:0006508">
    <property type="term" value="P:proteolysis"/>
    <property type="evidence" value="ECO:0007669"/>
    <property type="project" value="UniProtKB-KW"/>
</dbReference>
<dbReference type="CDD" id="cd05471">
    <property type="entry name" value="pepsin_like"/>
    <property type="match status" value="1"/>
</dbReference>
<feature type="active site" evidence="5">
    <location>
        <position position="106"/>
    </location>
</feature>
<keyword evidence="2 6" id="KW-0645">Protease</keyword>
<keyword evidence="7" id="KW-0472">Membrane</keyword>
<sequence>MLPPSVLLLTLAAFPFANAAPAPEGVVRIPLSRRSSKLARRGNPLDHFAAAADHVRARYGYTNTASTRRKRANTAEEPIIDQGQDQSYLGSISIGTPAQQFNVILDTGSADLWVASTSCQTCSSDTPEFSTSRSSSFKASTNSAGQAQSLTIKYGSGEVAGTLGTDTVSMAGFQISNQGFVVVDQTSQSLLSGTNAGIMGLGFTPIASSGATPFWEALVNANQLTQPVMSFWLRRLLDDSQATQTSELYGGEFTLGGTNTSLYTGEVQFIDFPSNVEPSFWLLSVAGVTVQGKSVSIPSGNSALAAIDTGTTLIGGPSDAVDSIWNAVPGSQALSGDYSGFYAFPCSTNVQISMSFGGNSWPISPADMNLGAISNNMCLGGIFDLTQGANVGSGNPSWVVGDTFLKNVYSVFRANPPSIGFAELSSAAGGSSGSPSSPPSSVAISLSGTGTATGIPTGTGSSGSNGAGGLRVGSIGVVLALLGAVAGGMFVL</sequence>
<organism evidence="10 11">
    <name type="scientific">Gloeophyllum trabeum (strain ATCC 11539 / FP-39264 / Madison 617)</name>
    <name type="common">Brown rot fungus</name>
    <dbReference type="NCBI Taxonomy" id="670483"/>
    <lineage>
        <taxon>Eukaryota</taxon>
        <taxon>Fungi</taxon>
        <taxon>Dikarya</taxon>
        <taxon>Basidiomycota</taxon>
        <taxon>Agaricomycotina</taxon>
        <taxon>Agaricomycetes</taxon>
        <taxon>Gloeophyllales</taxon>
        <taxon>Gloeophyllaceae</taxon>
        <taxon>Gloeophyllum</taxon>
    </lineage>
</organism>
<evidence type="ECO:0000256" key="3">
    <source>
        <dbReference type="ARBA" id="ARBA00022750"/>
    </source>
</evidence>
<feature type="chain" id="PRO_5004543959" evidence="8">
    <location>
        <begin position="20"/>
        <end position="492"/>
    </location>
</feature>
<dbReference type="OMA" id="GFFAFPC"/>
<protein>
    <submittedName>
        <fullName evidence="10">Acid protease</fullName>
    </submittedName>
</protein>
<comment type="similarity">
    <text evidence="1 6">Belongs to the peptidase A1 family.</text>
</comment>
<dbReference type="PROSITE" id="PS00141">
    <property type="entry name" value="ASP_PROTEASE"/>
    <property type="match status" value="1"/>
</dbReference>
<evidence type="ECO:0000259" key="9">
    <source>
        <dbReference type="PROSITE" id="PS51767"/>
    </source>
</evidence>